<dbReference type="EMBL" id="NOII01000003">
    <property type="protein sequence ID" value="OYD57635.1"/>
    <property type="molecule type" value="Genomic_DNA"/>
</dbReference>
<sequence>MRKIQLIITLLIPVLILSYIWFGDSIIYSKEIKIAYDYVHPRSQKTIKNWKLAQVTSYTPTGDTEIKNNKTDKYVNVQGKELVIVSFKTHDEEITVFIDKNTNEVLGNGMKK</sequence>
<evidence type="ECO:0000313" key="2">
    <source>
        <dbReference type="Proteomes" id="UP000215059"/>
    </source>
</evidence>
<keyword evidence="2" id="KW-1185">Reference proteome</keyword>
<dbReference type="Proteomes" id="UP000215059">
    <property type="component" value="Unassembled WGS sequence"/>
</dbReference>
<evidence type="ECO:0000313" key="1">
    <source>
        <dbReference type="EMBL" id="OYD57635.1"/>
    </source>
</evidence>
<evidence type="ECO:0008006" key="3">
    <source>
        <dbReference type="Google" id="ProtNLM"/>
    </source>
</evidence>
<dbReference type="AlphaFoldDB" id="A0A235FA80"/>
<reference evidence="1 2" key="1">
    <citation type="submission" date="2017-07" db="EMBL/GenBank/DDBJ databases">
        <title>Fictibacillus sp. nov. GDSW-R2A3 Genome sequencing and assembly.</title>
        <authorList>
            <person name="Mayilraj S."/>
        </authorList>
    </citation>
    <scope>NUCLEOTIDE SEQUENCE [LARGE SCALE GENOMIC DNA]</scope>
    <source>
        <strain evidence="1 2">GDSW-R2A3</strain>
    </source>
</reference>
<proteinExistence type="predicted"/>
<dbReference type="OrthoDB" id="2890419at2"/>
<name>A0A235FA80_9BACL</name>
<dbReference type="RefSeq" id="WP_094252986.1">
    <property type="nucleotide sequence ID" value="NZ_JBHLXL010000001.1"/>
</dbReference>
<gene>
    <name evidence="1" type="ORF">CGZ90_13295</name>
</gene>
<accession>A0A235FA80</accession>
<protein>
    <recommendedName>
        <fullName evidence="3">DUF3139 domain-containing protein</fullName>
    </recommendedName>
</protein>
<organism evidence="1 2">
    <name type="scientific">Fictibacillus aquaticus</name>
    <dbReference type="NCBI Taxonomy" id="2021314"/>
    <lineage>
        <taxon>Bacteria</taxon>
        <taxon>Bacillati</taxon>
        <taxon>Bacillota</taxon>
        <taxon>Bacilli</taxon>
        <taxon>Bacillales</taxon>
        <taxon>Fictibacillaceae</taxon>
        <taxon>Fictibacillus</taxon>
    </lineage>
</organism>
<comment type="caution">
    <text evidence="1">The sequence shown here is derived from an EMBL/GenBank/DDBJ whole genome shotgun (WGS) entry which is preliminary data.</text>
</comment>